<accession>A0A840F8B7</accession>
<evidence type="ECO:0000256" key="1">
    <source>
        <dbReference type="SAM" id="MobiDB-lite"/>
    </source>
</evidence>
<dbReference type="EMBL" id="JACIEV010000005">
    <property type="protein sequence ID" value="MBB4154220.1"/>
    <property type="molecule type" value="Genomic_DNA"/>
</dbReference>
<evidence type="ECO:0000313" key="2">
    <source>
        <dbReference type="EMBL" id="MBB4154220.1"/>
    </source>
</evidence>
<gene>
    <name evidence="2" type="ORF">GGQ80_002130</name>
</gene>
<organism evidence="2 3">
    <name type="scientific">Sphingomonas jinjuensis</name>
    <dbReference type="NCBI Taxonomy" id="535907"/>
    <lineage>
        <taxon>Bacteria</taxon>
        <taxon>Pseudomonadati</taxon>
        <taxon>Pseudomonadota</taxon>
        <taxon>Alphaproteobacteria</taxon>
        <taxon>Sphingomonadales</taxon>
        <taxon>Sphingomonadaceae</taxon>
        <taxon>Sphingomonas</taxon>
    </lineage>
</organism>
<dbReference type="AlphaFoldDB" id="A0A840F8B7"/>
<feature type="region of interest" description="Disordered" evidence="1">
    <location>
        <begin position="20"/>
        <end position="52"/>
    </location>
</feature>
<protein>
    <submittedName>
        <fullName evidence="2">Uncharacterized protein</fullName>
    </submittedName>
</protein>
<reference evidence="2 3" key="1">
    <citation type="submission" date="2020-08" db="EMBL/GenBank/DDBJ databases">
        <title>Genomic Encyclopedia of Type Strains, Phase IV (KMG-IV): sequencing the most valuable type-strain genomes for metagenomic binning, comparative biology and taxonomic classification.</title>
        <authorList>
            <person name="Goeker M."/>
        </authorList>
    </citation>
    <scope>NUCLEOTIDE SEQUENCE [LARGE SCALE GENOMIC DNA]</scope>
    <source>
        <strain evidence="2 3">YC6723</strain>
    </source>
</reference>
<proteinExistence type="predicted"/>
<name>A0A840F8B7_9SPHN</name>
<sequence length="52" mass="5698">MIEAIVEALKSGGPVKIDRIDRQRRIEPDAQEQTLRAVSAPEPVNASSPSRD</sequence>
<comment type="caution">
    <text evidence="2">The sequence shown here is derived from an EMBL/GenBank/DDBJ whole genome shotgun (WGS) entry which is preliminary data.</text>
</comment>
<evidence type="ECO:0000313" key="3">
    <source>
        <dbReference type="Proteomes" id="UP000529795"/>
    </source>
</evidence>
<keyword evidence="3" id="KW-1185">Reference proteome</keyword>
<dbReference type="RefSeq" id="WP_183984525.1">
    <property type="nucleotide sequence ID" value="NZ_JACIEV010000005.1"/>
</dbReference>
<dbReference type="Proteomes" id="UP000529795">
    <property type="component" value="Unassembled WGS sequence"/>
</dbReference>